<reference evidence="7" key="1">
    <citation type="journal article" date="2014" name="Genome Announc.">
        <title>Draft Genome Sequence of Marine Flavobacterium Jejuia pallidilutea Strain 11shimoA1 and Pigmentation Mutants.</title>
        <authorList>
            <person name="Takatani N."/>
            <person name="Nakanishi M."/>
            <person name="Meirelles P."/>
            <person name="Mino S."/>
            <person name="Suda W."/>
            <person name="Oshima K."/>
            <person name="Hattori M."/>
            <person name="Ohkuma M."/>
            <person name="Hosokawa M."/>
            <person name="Miyashita K."/>
            <person name="Thompson F.L."/>
            <person name="Niwa A."/>
            <person name="Sawabe T."/>
            <person name="Sawabe T."/>
        </authorList>
    </citation>
    <scope>NUCLEOTIDE SEQUENCE [LARGE SCALE GENOMIC DNA]</scope>
    <source>
        <strain evidence="7">JCM 19538</strain>
    </source>
</reference>
<keyword evidence="7" id="KW-1185">Reference proteome</keyword>
<dbReference type="Proteomes" id="UP000030184">
    <property type="component" value="Unassembled WGS sequence"/>
</dbReference>
<dbReference type="Pfam" id="PF03372">
    <property type="entry name" value="Exo_endo_phos"/>
    <property type="match status" value="1"/>
</dbReference>
<evidence type="ECO:0000313" key="5">
    <source>
        <dbReference type="EMBL" id="GAL88909.1"/>
    </source>
</evidence>
<dbReference type="SUPFAM" id="SSF56219">
    <property type="entry name" value="DNase I-like"/>
    <property type="match status" value="1"/>
</dbReference>
<organism evidence="3 6">
    <name type="scientific">Jejuia pallidilutea</name>
    <dbReference type="NCBI Taxonomy" id="504487"/>
    <lineage>
        <taxon>Bacteria</taxon>
        <taxon>Pseudomonadati</taxon>
        <taxon>Bacteroidota</taxon>
        <taxon>Flavobacteriia</taxon>
        <taxon>Flavobacteriales</taxon>
        <taxon>Flavobacteriaceae</taxon>
        <taxon>Jejuia</taxon>
    </lineage>
</organism>
<evidence type="ECO:0000259" key="2">
    <source>
        <dbReference type="Pfam" id="PF03372"/>
    </source>
</evidence>
<dbReference type="AlphaFoldDB" id="A0A090VNH9"/>
<dbReference type="eggNOG" id="COG3021">
    <property type="taxonomic scope" value="Bacteria"/>
</dbReference>
<accession>A0A090VNH9</accession>
<dbReference type="EMBL" id="BBNS01000004">
    <property type="protein sequence ID" value="GAL70111.1"/>
    <property type="molecule type" value="Genomic_DNA"/>
</dbReference>
<feature type="transmembrane region" description="Helical" evidence="1">
    <location>
        <begin position="33"/>
        <end position="56"/>
    </location>
</feature>
<evidence type="ECO:0000313" key="6">
    <source>
        <dbReference type="Proteomes" id="UP000029641"/>
    </source>
</evidence>
<gene>
    <name evidence="3" type="ORF">JCM19301_4008</name>
    <name evidence="4" type="ORF">JCM19302_2686</name>
    <name evidence="5" type="ORF">JCM19538_1898</name>
</gene>
<feature type="transmembrane region" description="Helical" evidence="1">
    <location>
        <begin position="63"/>
        <end position="81"/>
    </location>
</feature>
<dbReference type="InterPro" id="IPR005135">
    <property type="entry name" value="Endo/exonuclease/phosphatase"/>
</dbReference>
<name>A0A090VNH9_9FLAO</name>
<proteinExistence type="predicted"/>
<dbReference type="Proteomes" id="UP000029641">
    <property type="component" value="Unassembled WGS sequence"/>
</dbReference>
<dbReference type="STRING" id="504487.JCM19538_1898"/>
<evidence type="ECO:0000256" key="1">
    <source>
        <dbReference type="SAM" id="Phobius"/>
    </source>
</evidence>
<dbReference type="Proteomes" id="UP000029646">
    <property type="component" value="Unassembled WGS sequence"/>
</dbReference>
<sequence>MLKKIVPYFFALNGIVIFLLLLIHFVFKEANLFFALLYYTFPLPVIIFIVLCFSYILKGKQRYINLVLIIILTIIWLSRSFKISAPEDIKESDIKVVFWNATHKREFKHVFNAIENLPDVVVLVEYHAEELGIIRAKYPNMHFYWHADSEIGICSKENIHLKDVLVSEHNSTIIRFSTYNTTFYAVDVNSSLYVSRKSELAFVNKHIQDKQNTIVLGDFNLPYESEFFNTTKKDFYHAFTAKGNGFRETWFWNIPLLSLDHIWVSKDLKIITTEKMNTWKSDHSMIKTVVRK</sequence>
<dbReference type="EMBL" id="BBNY01000005">
    <property type="protein sequence ID" value="GAL88909.1"/>
    <property type="molecule type" value="Genomic_DNA"/>
</dbReference>
<protein>
    <recommendedName>
        <fullName evidence="2">Endonuclease/exonuclease/phosphatase domain-containing protein</fullName>
    </recommendedName>
</protein>
<dbReference type="GO" id="GO:0003824">
    <property type="term" value="F:catalytic activity"/>
    <property type="evidence" value="ECO:0007669"/>
    <property type="project" value="InterPro"/>
</dbReference>
<keyword evidence="1" id="KW-1133">Transmembrane helix</keyword>
<dbReference type="EMBL" id="BBNR01000001">
    <property type="protein sequence ID" value="GAL65548.1"/>
    <property type="molecule type" value="Genomic_DNA"/>
</dbReference>
<dbReference type="InterPro" id="IPR036691">
    <property type="entry name" value="Endo/exonu/phosph_ase_sf"/>
</dbReference>
<keyword evidence="1" id="KW-0472">Membrane</keyword>
<comment type="caution">
    <text evidence="3">The sequence shown here is derived from an EMBL/GenBank/DDBJ whole genome shotgun (WGS) entry which is preliminary data.</text>
</comment>
<feature type="transmembrane region" description="Helical" evidence="1">
    <location>
        <begin position="7"/>
        <end position="27"/>
    </location>
</feature>
<evidence type="ECO:0000313" key="3">
    <source>
        <dbReference type="EMBL" id="GAL65548.1"/>
    </source>
</evidence>
<evidence type="ECO:0000313" key="4">
    <source>
        <dbReference type="EMBL" id="GAL70111.1"/>
    </source>
</evidence>
<dbReference type="Gene3D" id="3.60.10.10">
    <property type="entry name" value="Endonuclease/exonuclease/phosphatase"/>
    <property type="match status" value="1"/>
</dbReference>
<feature type="domain" description="Endonuclease/exonuclease/phosphatase" evidence="2">
    <location>
        <begin position="117"/>
        <end position="283"/>
    </location>
</feature>
<keyword evidence="1" id="KW-0812">Transmembrane</keyword>
<evidence type="ECO:0000313" key="7">
    <source>
        <dbReference type="Proteomes" id="UP000030184"/>
    </source>
</evidence>